<dbReference type="Pfam" id="PF10961">
    <property type="entry name" value="SelK_SelG"/>
    <property type="match status" value="1"/>
</dbReference>
<dbReference type="EMBL" id="JAGRRH010000019">
    <property type="protein sequence ID" value="KAG7349636.1"/>
    <property type="molecule type" value="Genomic_DNA"/>
</dbReference>
<dbReference type="AlphaFoldDB" id="A0A9K3KUA8"/>
<evidence type="ECO:0000313" key="3">
    <source>
        <dbReference type="Proteomes" id="UP000693970"/>
    </source>
</evidence>
<dbReference type="OrthoDB" id="51835at2759"/>
<evidence type="ECO:0000256" key="1">
    <source>
        <dbReference type="SAM" id="MobiDB-lite"/>
    </source>
</evidence>
<protein>
    <submittedName>
        <fullName evidence="2">SelK/SelG domain containing selenoprotein</fullName>
    </submittedName>
</protein>
<accession>A0A9K3KUA8</accession>
<comment type="caution">
    <text evidence="2">The sequence shown here is derived from an EMBL/GenBank/DDBJ whole genome shotgun (WGS) entry which is preliminary data.</text>
</comment>
<dbReference type="Proteomes" id="UP000693970">
    <property type="component" value="Unassembled WGS sequence"/>
</dbReference>
<sequence length="93" mass="10146">MPYVSADGTVGGRKSITRTISDFFAAIFEFISLIFTSITNPPQRLENRTNYAQRNQGRAYRSDANINNRGGGSRSNIRGVKNLQGACDAKMGG</sequence>
<name>A0A9K3KUA8_9STRA</name>
<reference evidence="2" key="1">
    <citation type="journal article" date="2021" name="Sci. Rep.">
        <title>Diploid genomic architecture of Nitzschia inconspicua, an elite biomass production diatom.</title>
        <authorList>
            <person name="Oliver A."/>
            <person name="Podell S."/>
            <person name="Pinowska A."/>
            <person name="Traller J.C."/>
            <person name="Smith S.R."/>
            <person name="McClure R."/>
            <person name="Beliaev A."/>
            <person name="Bohutskyi P."/>
            <person name="Hill E.A."/>
            <person name="Rabines A."/>
            <person name="Zheng H."/>
            <person name="Allen L.Z."/>
            <person name="Kuo A."/>
            <person name="Grigoriev I.V."/>
            <person name="Allen A.E."/>
            <person name="Hazlebeck D."/>
            <person name="Allen E.E."/>
        </authorList>
    </citation>
    <scope>NUCLEOTIDE SEQUENCE</scope>
    <source>
        <strain evidence="2">Hildebrandi</strain>
    </source>
</reference>
<evidence type="ECO:0000313" key="2">
    <source>
        <dbReference type="EMBL" id="KAG7349636.1"/>
    </source>
</evidence>
<feature type="region of interest" description="Disordered" evidence="1">
    <location>
        <begin position="51"/>
        <end position="79"/>
    </location>
</feature>
<keyword evidence="3" id="KW-1185">Reference proteome</keyword>
<organism evidence="2 3">
    <name type="scientific">Nitzschia inconspicua</name>
    <dbReference type="NCBI Taxonomy" id="303405"/>
    <lineage>
        <taxon>Eukaryota</taxon>
        <taxon>Sar</taxon>
        <taxon>Stramenopiles</taxon>
        <taxon>Ochrophyta</taxon>
        <taxon>Bacillariophyta</taxon>
        <taxon>Bacillariophyceae</taxon>
        <taxon>Bacillariophycidae</taxon>
        <taxon>Bacillariales</taxon>
        <taxon>Bacillariaceae</taxon>
        <taxon>Nitzschia</taxon>
    </lineage>
</organism>
<proteinExistence type="predicted"/>
<reference evidence="2" key="2">
    <citation type="submission" date="2021-04" db="EMBL/GenBank/DDBJ databases">
        <authorList>
            <person name="Podell S."/>
        </authorList>
    </citation>
    <scope>NUCLEOTIDE SEQUENCE</scope>
    <source>
        <strain evidence="2">Hildebrandi</strain>
    </source>
</reference>
<gene>
    <name evidence="2" type="ORF">IV203_012233</name>
</gene>
<dbReference type="InterPro" id="IPR024491">
    <property type="entry name" value="Se_SelK/SelG"/>
</dbReference>